<dbReference type="AlphaFoldDB" id="A0A2T7PRZ8"/>
<comment type="catalytic activity">
    <reaction evidence="11">
        <text>L-cysteine + O2 = 3-sulfino-L-alanine + H(+)</text>
        <dbReference type="Rhea" id="RHEA:20441"/>
        <dbReference type="ChEBI" id="CHEBI:15378"/>
        <dbReference type="ChEBI" id="CHEBI:15379"/>
        <dbReference type="ChEBI" id="CHEBI:35235"/>
        <dbReference type="ChEBI" id="CHEBI:61085"/>
        <dbReference type="EC" id="1.13.11.20"/>
    </reaction>
</comment>
<evidence type="ECO:0000256" key="8">
    <source>
        <dbReference type="ARBA" id="ARBA00023004"/>
    </source>
</evidence>
<keyword evidence="4 10" id="KW-0479">Metal-binding</keyword>
<dbReference type="PANTHER" id="PTHR12918">
    <property type="entry name" value="CYSTEINE DIOXYGENASE"/>
    <property type="match status" value="1"/>
</dbReference>
<dbReference type="STRING" id="400727.A0A2T7PRZ8"/>
<keyword evidence="6 11" id="KW-0223">Dioxygenase</keyword>
<protein>
    <recommendedName>
        <fullName evidence="3 11">Cysteine dioxygenase</fullName>
        <ecNumber evidence="3 11">1.13.11.20</ecNumber>
    </recommendedName>
</protein>
<evidence type="ECO:0000256" key="3">
    <source>
        <dbReference type="ARBA" id="ARBA00013133"/>
    </source>
</evidence>
<dbReference type="FunFam" id="2.60.120.10:FF:000045">
    <property type="entry name" value="Cysteine dioxygenase 1"/>
    <property type="match status" value="1"/>
</dbReference>
<proteinExistence type="inferred from homology"/>
<dbReference type="Gene3D" id="2.60.120.10">
    <property type="entry name" value="Jelly Rolls"/>
    <property type="match status" value="1"/>
</dbReference>
<gene>
    <name evidence="12" type="ORF">C0Q70_03178</name>
</gene>
<keyword evidence="5 9" id="KW-0883">Thioether bond</keyword>
<dbReference type="Proteomes" id="UP000245119">
    <property type="component" value="Linkage Group LG2"/>
</dbReference>
<dbReference type="GO" id="GO:0042412">
    <property type="term" value="P:taurine biosynthetic process"/>
    <property type="evidence" value="ECO:0007669"/>
    <property type="project" value="UniProtKB-UniRule"/>
</dbReference>
<name>A0A2T7PRZ8_POMCA</name>
<dbReference type="OMA" id="YTENQVT"/>
<sequence>MESSGDIISSACLSMERTTLSESLEDNTDDEAEERDTFMEDDFTDVKTIIPPKNLQELVSQLHRVFRHDHINIDYVRTLMESYESNPKDWKKFAKFDVHRYTRNLVDEGNGKFNLMVLCWNEGQSSSIHSHAGSHCFLKVLAGDVKEELYEWPEQSMTSQTDEATTIEAKQENEMKQREEHLFHKNQCTYISDDIGLHRVENPSHTDKAVTLHLYSPPFDECYCFDQRTGKKLTAKVTFWSKFGKRTPFGKDPNKICSRENN</sequence>
<accession>A0A2T7PRZ8</accession>
<evidence type="ECO:0000256" key="9">
    <source>
        <dbReference type="PIRSR" id="PIRSR610300-50"/>
    </source>
</evidence>
<reference evidence="12 13" key="1">
    <citation type="submission" date="2018-04" db="EMBL/GenBank/DDBJ databases">
        <title>The genome of golden apple snail Pomacea canaliculata provides insight into stress tolerance and invasive adaptation.</title>
        <authorList>
            <person name="Liu C."/>
            <person name="Liu B."/>
            <person name="Ren Y."/>
            <person name="Zhang Y."/>
            <person name="Wang H."/>
            <person name="Li S."/>
            <person name="Jiang F."/>
            <person name="Yin L."/>
            <person name="Zhang G."/>
            <person name="Qian W."/>
            <person name="Fan W."/>
        </authorList>
    </citation>
    <scope>NUCLEOTIDE SEQUENCE [LARGE SCALE GENOMIC DNA]</scope>
    <source>
        <strain evidence="12">SZHN2017</strain>
        <tissue evidence="12">Muscle</tissue>
    </source>
</reference>
<dbReference type="CDD" id="cd10548">
    <property type="entry name" value="cupin_CDO"/>
    <property type="match status" value="1"/>
</dbReference>
<evidence type="ECO:0000256" key="2">
    <source>
        <dbReference type="ARBA" id="ARBA00006622"/>
    </source>
</evidence>
<evidence type="ECO:0000256" key="10">
    <source>
        <dbReference type="PIRSR" id="PIRSR610300-51"/>
    </source>
</evidence>
<evidence type="ECO:0000313" key="12">
    <source>
        <dbReference type="EMBL" id="PVD36203.1"/>
    </source>
</evidence>
<organism evidence="12 13">
    <name type="scientific">Pomacea canaliculata</name>
    <name type="common">Golden apple snail</name>
    <dbReference type="NCBI Taxonomy" id="400727"/>
    <lineage>
        <taxon>Eukaryota</taxon>
        <taxon>Metazoa</taxon>
        <taxon>Spiralia</taxon>
        <taxon>Lophotrochozoa</taxon>
        <taxon>Mollusca</taxon>
        <taxon>Gastropoda</taxon>
        <taxon>Caenogastropoda</taxon>
        <taxon>Architaenioglossa</taxon>
        <taxon>Ampullarioidea</taxon>
        <taxon>Ampullariidae</taxon>
        <taxon>Pomacea</taxon>
    </lineage>
</organism>
<dbReference type="InterPro" id="IPR010300">
    <property type="entry name" value="CDO_1"/>
</dbReference>
<dbReference type="EMBL" id="PZQS01000002">
    <property type="protein sequence ID" value="PVD36203.1"/>
    <property type="molecule type" value="Genomic_DNA"/>
</dbReference>
<dbReference type="InterPro" id="IPR014710">
    <property type="entry name" value="RmlC-like_jellyroll"/>
</dbReference>
<dbReference type="GO" id="GO:0017172">
    <property type="term" value="F:cysteine dioxygenase activity"/>
    <property type="evidence" value="ECO:0007669"/>
    <property type="project" value="UniProtKB-UniRule"/>
</dbReference>
<comment type="caution">
    <text evidence="12">The sequence shown here is derived from an EMBL/GenBank/DDBJ whole genome shotgun (WGS) entry which is preliminary data.</text>
</comment>
<comment type="cofactor">
    <cofactor evidence="11">
        <name>Fe cation</name>
        <dbReference type="ChEBI" id="CHEBI:24875"/>
    </cofactor>
    <text evidence="11">Binds 1 Fe cation per subunit.</text>
</comment>
<keyword evidence="8 10" id="KW-0408">Iron</keyword>
<evidence type="ECO:0000256" key="7">
    <source>
        <dbReference type="ARBA" id="ARBA00023002"/>
    </source>
</evidence>
<evidence type="ECO:0000256" key="1">
    <source>
        <dbReference type="ARBA" id="ARBA00004759"/>
    </source>
</evidence>
<dbReference type="Pfam" id="PF05995">
    <property type="entry name" value="CDO_I"/>
    <property type="match status" value="1"/>
</dbReference>
<evidence type="ECO:0000256" key="11">
    <source>
        <dbReference type="RuleBase" id="RU366010"/>
    </source>
</evidence>
<dbReference type="SUPFAM" id="SSF51182">
    <property type="entry name" value="RmlC-like cupins"/>
    <property type="match status" value="1"/>
</dbReference>
<dbReference type="UniPathway" id="UPA00012">
    <property type="reaction ID" value="UER00537"/>
</dbReference>
<keyword evidence="13" id="KW-1185">Reference proteome</keyword>
<dbReference type="PANTHER" id="PTHR12918:SF1">
    <property type="entry name" value="CYSTEINE DIOXYGENASE TYPE 1"/>
    <property type="match status" value="1"/>
</dbReference>
<feature type="binding site" evidence="10">
    <location>
        <position position="131"/>
    </location>
    <ligand>
        <name>Fe cation</name>
        <dbReference type="ChEBI" id="CHEBI:24875"/>
        <note>catalytic</note>
    </ligand>
</feature>
<dbReference type="OrthoDB" id="543511at2759"/>
<dbReference type="GO" id="GO:0008198">
    <property type="term" value="F:ferrous iron binding"/>
    <property type="evidence" value="ECO:0007669"/>
    <property type="project" value="UniProtKB-ARBA"/>
</dbReference>
<dbReference type="InterPro" id="IPR011051">
    <property type="entry name" value="RmlC_Cupin_sf"/>
</dbReference>
<keyword evidence="7 11" id="KW-0560">Oxidoreductase</keyword>
<comment type="similarity">
    <text evidence="2 11">Belongs to the cysteine dioxygenase family.</text>
</comment>
<feature type="cross-link" description="3'-(S-cysteinyl)-tyrosine (Cys-Tyr)" evidence="9">
    <location>
        <begin position="136"/>
        <end position="215"/>
    </location>
</feature>
<evidence type="ECO:0000313" key="13">
    <source>
        <dbReference type="Proteomes" id="UP000245119"/>
    </source>
</evidence>
<dbReference type="GO" id="GO:0019448">
    <property type="term" value="P:L-cysteine catabolic process"/>
    <property type="evidence" value="ECO:0007669"/>
    <property type="project" value="TreeGrafter"/>
</dbReference>
<comment type="pathway">
    <text evidence="1 11">Organosulfur biosynthesis; taurine biosynthesis; hypotaurine from L-cysteine: step 1/2.</text>
</comment>
<dbReference type="EC" id="1.13.11.20" evidence="3 11"/>
<evidence type="ECO:0000256" key="4">
    <source>
        <dbReference type="ARBA" id="ARBA00022723"/>
    </source>
</evidence>
<evidence type="ECO:0000256" key="6">
    <source>
        <dbReference type="ARBA" id="ARBA00022964"/>
    </source>
</evidence>
<evidence type="ECO:0000256" key="5">
    <source>
        <dbReference type="ARBA" id="ARBA00022784"/>
    </source>
</evidence>
<feature type="binding site" evidence="10">
    <location>
        <position position="198"/>
    </location>
    <ligand>
        <name>Fe cation</name>
        <dbReference type="ChEBI" id="CHEBI:24875"/>
        <note>catalytic</note>
    </ligand>
</feature>
<feature type="binding site" evidence="10">
    <location>
        <position position="129"/>
    </location>
    <ligand>
        <name>Fe cation</name>
        <dbReference type="ChEBI" id="CHEBI:24875"/>
        <note>catalytic</note>
    </ligand>
</feature>